<protein>
    <submittedName>
        <fullName evidence="2">Uncharacterized protein</fullName>
    </submittedName>
</protein>
<accession>A0A1Y2EQG9</accession>
<proteinExistence type="predicted"/>
<evidence type="ECO:0000313" key="3">
    <source>
        <dbReference type="Proteomes" id="UP000193920"/>
    </source>
</evidence>
<comment type="caution">
    <text evidence="2">The sequence shown here is derived from an EMBL/GenBank/DDBJ whole genome shotgun (WGS) entry which is preliminary data.</text>
</comment>
<evidence type="ECO:0000256" key="1">
    <source>
        <dbReference type="SAM" id="Coils"/>
    </source>
</evidence>
<keyword evidence="3" id="KW-1185">Reference proteome</keyword>
<sequence>MAYSYYQTAARLGFGIPNENEILNLNIKKDYRYKKFDITENTENEKFNLNHSTSYKNNGNSSVEHYNKISQERFNDKNLRYFTENSYYNSINPINNYPITESKAKNVINNDYYNYLLSNQYRSNNYDNNNNKGTLSEKNYNTNDLQKRIKSLNIEDKDETVKTDNIETNIDRLHHIDIEKRRLYDNYINGNNEKENDHSYCSINTNIRSRDYSPINSLISDLLGGLNVELENEDISNTDETTTSNNKELRVDRNKTISNMLKEFSKTNNENQQLKLEMQIQERKISNLEKDLKLYKSENINLKNQLEEKEKLSITVLKDKKQKTY</sequence>
<dbReference type="EMBL" id="MCOG01000033">
    <property type="protein sequence ID" value="ORY73534.1"/>
    <property type="molecule type" value="Genomic_DNA"/>
</dbReference>
<keyword evidence="1" id="KW-0175">Coiled coil</keyword>
<organism evidence="2 3">
    <name type="scientific">Neocallimastix californiae</name>
    <dbReference type="NCBI Taxonomy" id="1754190"/>
    <lineage>
        <taxon>Eukaryota</taxon>
        <taxon>Fungi</taxon>
        <taxon>Fungi incertae sedis</taxon>
        <taxon>Chytridiomycota</taxon>
        <taxon>Chytridiomycota incertae sedis</taxon>
        <taxon>Neocallimastigomycetes</taxon>
        <taxon>Neocallimastigales</taxon>
        <taxon>Neocallimastigaceae</taxon>
        <taxon>Neocallimastix</taxon>
    </lineage>
</organism>
<feature type="coiled-coil region" evidence="1">
    <location>
        <begin position="257"/>
        <end position="312"/>
    </location>
</feature>
<gene>
    <name evidence="2" type="ORF">LY90DRAFT_503074</name>
</gene>
<reference evidence="2 3" key="1">
    <citation type="submission" date="2016-08" db="EMBL/GenBank/DDBJ databases">
        <title>A Parts List for Fungal Cellulosomes Revealed by Comparative Genomics.</title>
        <authorList>
            <consortium name="DOE Joint Genome Institute"/>
            <person name="Haitjema C.H."/>
            <person name="Gilmore S.P."/>
            <person name="Henske J.K."/>
            <person name="Solomon K.V."/>
            <person name="De Groot R."/>
            <person name="Kuo A."/>
            <person name="Mondo S.J."/>
            <person name="Salamov A.A."/>
            <person name="Labutti K."/>
            <person name="Zhao Z."/>
            <person name="Chiniquy J."/>
            <person name="Barry K."/>
            <person name="Brewer H.M."/>
            <person name="Purvine S.O."/>
            <person name="Wright A.T."/>
            <person name="Boxma B."/>
            <person name="Van Alen T."/>
            <person name="Hackstein J.H."/>
            <person name="Baker S.E."/>
            <person name="Grigoriev I.V."/>
            <person name="O'Malley M.A."/>
        </authorList>
    </citation>
    <scope>NUCLEOTIDE SEQUENCE [LARGE SCALE GENOMIC DNA]</scope>
    <source>
        <strain evidence="2 3">G1</strain>
    </source>
</reference>
<dbReference type="AlphaFoldDB" id="A0A1Y2EQG9"/>
<name>A0A1Y2EQG9_9FUNG</name>
<evidence type="ECO:0000313" key="2">
    <source>
        <dbReference type="EMBL" id="ORY73534.1"/>
    </source>
</evidence>
<dbReference type="Proteomes" id="UP000193920">
    <property type="component" value="Unassembled WGS sequence"/>
</dbReference>